<sequence length="105" mass="11937">MSTAIQYPPYSSRLPSYRSGHTERYHPYPRPSRSRETRLMNTVDYRYVDLPTWGSPPCTVRLRPVFSCVDSDVSTVDLGRTSPAASDLIGGDHYAEGRSKHSFLR</sequence>
<feature type="region of interest" description="Disordered" evidence="1">
    <location>
        <begin position="1"/>
        <end position="35"/>
    </location>
</feature>
<comment type="caution">
    <text evidence="2">The sequence shown here is derived from an EMBL/GenBank/DDBJ whole genome shotgun (WGS) entry which is preliminary data.</text>
</comment>
<proteinExistence type="predicted"/>
<keyword evidence="3" id="KW-1185">Reference proteome</keyword>
<organism evidence="2 3">
    <name type="scientific">Grifola frondosa</name>
    <name type="common">Maitake</name>
    <name type="synonym">Polyporus frondosus</name>
    <dbReference type="NCBI Taxonomy" id="5627"/>
    <lineage>
        <taxon>Eukaryota</taxon>
        <taxon>Fungi</taxon>
        <taxon>Dikarya</taxon>
        <taxon>Basidiomycota</taxon>
        <taxon>Agaricomycotina</taxon>
        <taxon>Agaricomycetes</taxon>
        <taxon>Polyporales</taxon>
        <taxon>Grifolaceae</taxon>
        <taxon>Grifola</taxon>
    </lineage>
</organism>
<name>A0A1C7MRB9_GRIFR</name>
<gene>
    <name evidence="2" type="ORF">A0H81_01975</name>
</gene>
<accession>A0A1C7MRB9</accession>
<protein>
    <submittedName>
        <fullName evidence="2">Uncharacterized protein</fullName>
    </submittedName>
</protein>
<feature type="region of interest" description="Disordered" evidence="1">
    <location>
        <begin position="81"/>
        <end position="105"/>
    </location>
</feature>
<dbReference type="EMBL" id="LUGG01000002">
    <property type="protein sequence ID" value="OBZ77494.1"/>
    <property type="molecule type" value="Genomic_DNA"/>
</dbReference>
<feature type="compositionally biased region" description="Low complexity" evidence="1">
    <location>
        <begin position="7"/>
        <end position="19"/>
    </location>
</feature>
<dbReference type="Proteomes" id="UP000092993">
    <property type="component" value="Unassembled WGS sequence"/>
</dbReference>
<evidence type="ECO:0000313" key="2">
    <source>
        <dbReference type="EMBL" id="OBZ77494.1"/>
    </source>
</evidence>
<evidence type="ECO:0000256" key="1">
    <source>
        <dbReference type="SAM" id="MobiDB-lite"/>
    </source>
</evidence>
<dbReference type="AlphaFoldDB" id="A0A1C7MRB9"/>
<reference evidence="2 3" key="1">
    <citation type="submission" date="2016-03" db="EMBL/GenBank/DDBJ databases">
        <title>Whole genome sequencing of Grifola frondosa 9006-11.</title>
        <authorList>
            <person name="Min B."/>
            <person name="Park H."/>
            <person name="Kim J.-G."/>
            <person name="Cho H."/>
            <person name="Oh Y.-L."/>
            <person name="Kong W.-S."/>
            <person name="Choi I.-G."/>
        </authorList>
    </citation>
    <scope>NUCLEOTIDE SEQUENCE [LARGE SCALE GENOMIC DNA]</scope>
    <source>
        <strain evidence="2 3">9006-11</strain>
    </source>
</reference>
<evidence type="ECO:0000313" key="3">
    <source>
        <dbReference type="Proteomes" id="UP000092993"/>
    </source>
</evidence>